<protein>
    <recommendedName>
        <fullName evidence="1">DUF302 domain-containing protein</fullName>
    </recommendedName>
</protein>
<dbReference type="eggNOG" id="COG3439">
    <property type="taxonomic scope" value="Bacteria"/>
</dbReference>
<proteinExistence type="predicted"/>
<organism evidence="2 3">
    <name type="scientific">Thioalkalivibrio nitratireducens (strain DSM 14787 / UNIQEM 213 / ALEN2)</name>
    <dbReference type="NCBI Taxonomy" id="1255043"/>
    <lineage>
        <taxon>Bacteria</taxon>
        <taxon>Pseudomonadati</taxon>
        <taxon>Pseudomonadota</taxon>
        <taxon>Gammaproteobacteria</taxon>
        <taxon>Chromatiales</taxon>
        <taxon>Ectothiorhodospiraceae</taxon>
        <taxon>Thioalkalivibrio</taxon>
    </lineage>
</organism>
<evidence type="ECO:0000259" key="1">
    <source>
        <dbReference type="Pfam" id="PF03625"/>
    </source>
</evidence>
<dbReference type="Proteomes" id="UP000010809">
    <property type="component" value="Chromosome"/>
</dbReference>
<dbReference type="InterPro" id="IPR035923">
    <property type="entry name" value="TT1751-like_sf"/>
</dbReference>
<dbReference type="Pfam" id="PF03625">
    <property type="entry name" value="DUF302"/>
    <property type="match status" value="1"/>
</dbReference>
<dbReference type="AlphaFoldDB" id="L0DZY0"/>
<dbReference type="PATRIC" id="fig|1255043.3.peg.2997"/>
<dbReference type="STRING" id="1255043.TVNIR_2971"/>
<feature type="domain" description="DUF302" evidence="1">
    <location>
        <begin position="98"/>
        <end position="142"/>
    </location>
</feature>
<dbReference type="SUPFAM" id="SSF103247">
    <property type="entry name" value="TT1751-like"/>
    <property type="match status" value="1"/>
</dbReference>
<dbReference type="EMBL" id="CP003989">
    <property type="protein sequence ID" value="AGA34608.1"/>
    <property type="molecule type" value="Genomic_DNA"/>
</dbReference>
<name>L0DZY0_THIND</name>
<gene>
    <name evidence="2" type="ordered locus">TVNIR_2971</name>
</gene>
<dbReference type="KEGG" id="tni:TVNIR_2971"/>
<evidence type="ECO:0000313" key="2">
    <source>
        <dbReference type="EMBL" id="AGA34608.1"/>
    </source>
</evidence>
<accession>L0DZY0</accession>
<keyword evidence="3" id="KW-1185">Reference proteome</keyword>
<evidence type="ECO:0000313" key="3">
    <source>
        <dbReference type="Proteomes" id="UP000010809"/>
    </source>
</evidence>
<reference evidence="2" key="1">
    <citation type="submission" date="2015-12" db="EMBL/GenBank/DDBJ databases">
        <authorList>
            <person name="Tikhonova T.V."/>
            <person name="Pavlov A.R."/>
            <person name="Beletsky A.V."/>
            <person name="Mardanov A.V."/>
            <person name="Sorokin D.Y."/>
            <person name="Ravin N.V."/>
            <person name="Popov V.O."/>
        </authorList>
    </citation>
    <scope>NUCLEOTIDE SEQUENCE</scope>
    <source>
        <strain evidence="2">DSM 14787</strain>
    </source>
</reference>
<dbReference type="InterPro" id="IPR005180">
    <property type="entry name" value="DUF302"/>
</dbReference>
<dbReference type="Gene3D" id="3.30.310.70">
    <property type="entry name" value="TT1751-like domain"/>
    <property type="match status" value="1"/>
</dbReference>
<sequence length="173" mass="19185">MIHHYKGATMSLLRFAIPALLGLTLGLPSAFAQNLVMETDDRHIYATEGEFSFYREMVESAITDEGMVINYVGHIASMLDRTGGDLGTGESLYLNGESLEFCSAVYSRRMMEADPHSIVYCPYVIAIYELAAEPGTIYVGYQRLPQGDDEASQQALQDVEELIDRIVNNALAF</sequence>
<dbReference type="HOGENOM" id="CLU_126572_1_0_6"/>